<dbReference type="EMBL" id="LPJR01000029">
    <property type="protein sequence ID" value="KWF29890.1"/>
    <property type="molecule type" value="Genomic_DNA"/>
</dbReference>
<protein>
    <recommendedName>
        <fullName evidence="3">DUF1566 domain-containing protein</fullName>
    </recommendedName>
</protein>
<proteinExistence type="predicted"/>
<evidence type="ECO:0008006" key="3">
    <source>
        <dbReference type="Google" id="ProtNLM"/>
    </source>
</evidence>
<comment type="caution">
    <text evidence="1">The sequence shown here is derived from an EMBL/GenBank/DDBJ whole genome shotgun (WGS) entry which is preliminary data.</text>
</comment>
<reference evidence="1 2" key="1">
    <citation type="submission" date="2015-11" db="EMBL/GenBank/DDBJ databases">
        <title>Expanding the genomic diversity of Burkholderia species for the development of highly accurate diagnostics.</title>
        <authorList>
            <person name="Sahl J."/>
            <person name="Keim P."/>
            <person name="Wagner D."/>
        </authorList>
    </citation>
    <scope>NUCLEOTIDE SEQUENCE [LARGE SCALE GENOMIC DNA]</scope>
    <source>
        <strain evidence="1 2">MSMB368WGS</strain>
    </source>
</reference>
<dbReference type="RefSeq" id="WP_060241836.1">
    <property type="nucleotide sequence ID" value="NZ_LPJR01000029.1"/>
</dbReference>
<evidence type="ECO:0000313" key="1">
    <source>
        <dbReference type="EMBL" id="KWF29890.1"/>
    </source>
</evidence>
<organism evidence="1 2">
    <name type="scientific">Burkholderia pseudomultivorans</name>
    <dbReference type="NCBI Taxonomy" id="1207504"/>
    <lineage>
        <taxon>Bacteria</taxon>
        <taxon>Pseudomonadati</taxon>
        <taxon>Pseudomonadota</taxon>
        <taxon>Betaproteobacteria</taxon>
        <taxon>Burkholderiales</taxon>
        <taxon>Burkholderiaceae</taxon>
        <taxon>Burkholderia</taxon>
        <taxon>Burkholderia cepacia complex</taxon>
    </lineage>
</organism>
<gene>
    <name evidence="1" type="ORF">WT56_16035</name>
</gene>
<dbReference type="OrthoDB" id="7349818at2"/>
<accession>A0A132EGQ0</accession>
<dbReference type="Proteomes" id="UP000062912">
    <property type="component" value="Unassembled WGS sequence"/>
</dbReference>
<name>A0A132EGQ0_9BURK</name>
<dbReference type="AlphaFoldDB" id="A0A132EGQ0"/>
<sequence length="126" mass="14453">MNMPTPTAATIPQLAEGEIYVGGVANTAGELHHVILLPGDNDDATWQVQMEWAQSIGGDLPTRVEMLFLLENHRDEFQPDAYWSNQPDTDPGYSGWAWFQTFYYGFQHCYDQNYRCRARAVRRLPI</sequence>
<evidence type="ECO:0000313" key="2">
    <source>
        <dbReference type="Proteomes" id="UP000062912"/>
    </source>
</evidence>